<proteinExistence type="predicted"/>
<feature type="domain" description="Filamentous haemagglutinin FhaB/tRNA nuclease CdiA-like TPS" evidence="3">
    <location>
        <begin position="198"/>
        <end position="319"/>
    </location>
</feature>
<dbReference type="Pfam" id="PF12545">
    <property type="entry name" value="DUF3739"/>
    <property type="match status" value="1"/>
</dbReference>
<feature type="transmembrane region" description="Helical" evidence="2">
    <location>
        <begin position="73"/>
        <end position="94"/>
    </location>
</feature>
<keyword evidence="2" id="KW-0812">Transmembrane</keyword>
<dbReference type="PANTHER" id="PTHR12338">
    <property type="entry name" value="AUTOTRANSPORTER"/>
    <property type="match status" value="1"/>
</dbReference>
<protein>
    <recommendedName>
        <fullName evidence="3">Filamentous haemagglutinin FhaB/tRNA nuclease CdiA-like TPS domain-containing protein</fullName>
    </recommendedName>
</protein>
<name>A0A2K8MK13_9SPHN</name>
<evidence type="ECO:0000313" key="4">
    <source>
        <dbReference type="EMBL" id="ATY34220.1"/>
    </source>
</evidence>
<reference evidence="4 5" key="1">
    <citation type="submission" date="2017-11" db="EMBL/GenBank/DDBJ databases">
        <title>Complete genome sequence of Sphingomonas sp. Strain Cra20, a psychrotolerant potential plant growth promoting rhizobacteria.</title>
        <authorList>
            <person name="Luo Y."/>
        </authorList>
    </citation>
    <scope>NUCLEOTIDE SEQUENCE [LARGE SCALE GENOMIC DNA]</scope>
    <source>
        <strain evidence="4 5">Cra20</strain>
    </source>
</reference>
<keyword evidence="5" id="KW-1185">Reference proteome</keyword>
<dbReference type="Gene3D" id="2.160.20.10">
    <property type="entry name" value="Single-stranded right-handed beta-helix, Pectin lyase-like"/>
    <property type="match status" value="1"/>
</dbReference>
<gene>
    <name evidence="4" type="ORF">CVN68_21530</name>
</gene>
<dbReference type="KEGG" id="sphc:CVN68_21530"/>
<dbReference type="SUPFAM" id="SSF51126">
    <property type="entry name" value="Pectin lyase-like"/>
    <property type="match status" value="1"/>
</dbReference>
<evidence type="ECO:0000256" key="1">
    <source>
        <dbReference type="SAM" id="MobiDB-lite"/>
    </source>
</evidence>
<dbReference type="PANTHER" id="PTHR12338:SF5">
    <property type="entry name" value="ANTIGEN 43-RELATED"/>
    <property type="match status" value="1"/>
</dbReference>
<keyword evidence="2" id="KW-0472">Membrane</keyword>
<dbReference type="Pfam" id="PF05860">
    <property type="entry name" value="TPS"/>
    <property type="match status" value="1"/>
</dbReference>
<dbReference type="InterPro" id="IPR012334">
    <property type="entry name" value="Pectin_lyas_fold"/>
</dbReference>
<dbReference type="Proteomes" id="UP000229081">
    <property type="component" value="Chromosome"/>
</dbReference>
<dbReference type="InterPro" id="IPR011050">
    <property type="entry name" value="Pectin_lyase_fold/virulence"/>
</dbReference>
<feature type="region of interest" description="Disordered" evidence="1">
    <location>
        <begin position="1"/>
        <end position="49"/>
    </location>
</feature>
<dbReference type="InterPro" id="IPR050909">
    <property type="entry name" value="Bact_Autotransporter_VF"/>
</dbReference>
<dbReference type="EMBL" id="CP024923">
    <property type="protein sequence ID" value="ATY34220.1"/>
    <property type="molecule type" value="Genomic_DNA"/>
</dbReference>
<accession>A0A2K8MK13</accession>
<feature type="region of interest" description="Disordered" evidence="1">
    <location>
        <begin position="102"/>
        <end position="126"/>
    </location>
</feature>
<keyword evidence="2" id="KW-1133">Transmembrane helix</keyword>
<dbReference type="SMART" id="SM00912">
    <property type="entry name" value="Haemagg_act"/>
    <property type="match status" value="1"/>
</dbReference>
<evidence type="ECO:0000256" key="2">
    <source>
        <dbReference type="SAM" id="Phobius"/>
    </source>
</evidence>
<feature type="compositionally biased region" description="Low complexity" evidence="1">
    <location>
        <begin position="102"/>
        <end position="123"/>
    </location>
</feature>
<evidence type="ECO:0000313" key="5">
    <source>
        <dbReference type="Proteomes" id="UP000229081"/>
    </source>
</evidence>
<dbReference type="NCBIfam" id="TIGR01901">
    <property type="entry name" value="adhes_NPXG"/>
    <property type="match status" value="1"/>
</dbReference>
<dbReference type="InterPro" id="IPR008638">
    <property type="entry name" value="FhaB/CdiA-like_TPS"/>
</dbReference>
<sequence length="4354" mass="445242">MRRWRSMCSTSISAWPSDDLPSRRAAPMRSGLPDPASPGRAGHPLPVAQRFSGWSPAMTIRRVPSSGRARRHLLLLGASVATLACSLGSTPAGAQTMGAMLRQQAGAPRPQAQQPSAAPLRSPTMQGALARQRSTQSRIAQIRTYASALRQAVTRTGASDGLSPDGLDPTEAIREAIAATRAGDTARANQLLVSAGAANDTTGLKTWEGAGLPSQSVVDGRTVVMIDQTKERALLSWNKFNVGANTTLQFNQKENGVARPGWVAVNRVTNATDPSLILGNLKADGTVVVLNRAGIIFGKNSQVNTRSLLASTLELGNAVILTQGVGTRVASIRDRNSYYFENGLFAPANRTADRTSESDGAALLVSGIAEQNGGDVRFVSAVEGGIVVDSGAQLSMATGGFLILAAPEIRSAGRLSAVEGQVSLQAGRAVSFIESTGAATGADPYVRGYKLNSFFYGIGSNPQLPRDPLPGDGRIIVDGIIVSRRGYLSLGTSPYGSIESHGLLSTTTSVSRNGKISITGGNILLAGAADPGKASGIEMIADDNGETIPQGSASEPATFKASQLEIGTQVQVPNVPVGSLLSTNFTMGQNALIYAPGANVTVGATVGAAALGAVSGLAFGRIEIASGATIDVSGYKDVQLAASRNSIEITPVKRNELRDTPNYREVALDGNFTLNGATLYVDPRLSGVREDGVAWVGSPLIEAGSLAGQIGVTAQEFMTRGGSVSLLTSDLSPRDNLSASTAPSIHIARDATIDFSGGWVNYAAGTVRTSRLVTDDGRIVDIGKADPNDHYVGVVDGFIEVQPRFGVLRTYLNASGQGLRFDAAYDEGRDAGRLTISAPAVAVDGSFYGNSFAGARQIAAGVRPSLASTLAGDGRRFQRSRYELPTAGSVSFKTLGDMLVYHGERGAAESNRAELLLSDTMLSGAGLSALSLEATGSVTFAGGNPFTLQAADALRITGASKLALAPGGALTVLAGRTIRFDGTVTANSGSIDATTRTNTVRDGLPGPNGSAFRTGLYGTGLGDDLARLYAADPGALNPYDVVVTGTLSTAGLWVNDYAEQGAPRGGAFSDGGSIRLTAAPNFLSAIGTSLDTATQAVDLSGSIRVSGTLNVMSGGYVTATGSLLLDGMGGDVSLVAATRYASTSLTDSGRLTAGDPAYSNIPLGGEGSQSVDFTPLPVGTPFGLAVLPTLVPDPRTTVDIGGASILGFGFGGGGTFALVAPDISFGSDNHAGATHIGFDFFQKTGFGTLDLSSYRSKIVDDVFTNGRAGKSAFLETTRFEVRGGETLDLTQWLLPAVLTADQSLALRTLGTGADLSGQSFLAPSRMDAAWDRKAAHLVLGGLTEFDVLAGGTITGAAEASLTVAKLYNGGTIALRGGTISQRNDLPNDLVVGGLGVRAADLGGNGIAEAFGGGTDALGRFDENARNAAGVTDPASAGRIITNAELVSRDGADRLIYFLGRLSAAQGILLDNGSVTDLSGVALLNPRAPFQPGGAQIRVGRVLDGGSILLRAGEIASRTTRFGVNTSVLDSNSFVRADGARLDISGTSAFLDQPTGLGNFAPYLEWSAAGTISALGGGSLGTTPIDAHGGVAQAQGGTLEWLRPTLGANANGGADYLYAGTVAASGFDSLIARNALTLDGDFSLSLRKSLMVLSQDPTEGAPIRPDADVYISATQGTRAAVAASYIRFASRLGDPLFEIHPAVAGDAQVTFAAGGQGIDLVGAIAMDRSIASVALRSPGDVRLIGVNDRGAGEFAYNGQFVVNGDLLIDARRTYATTGTGNLQALLEGRPEAFSRPYTLAALGDHSITFGNSYLDASAPPPLSAGTHLRILAARIEQNGYLAAPLGLLELGSNTATTVRSASILPTRSVTLGAGSVTTVSGAGLKVPYGTTTDLIEYYFPTIATPITRLPTGQLNLAAAAIVEQAGARIDGRGGGDVFAYEFQSGVGGSRDVLDRINRDPYSSNHFDPVTGRGYQYADRRQVFALVPVSQAGKIAAYDPLYSADYGSAGSVDLYGANAGMTVKLDGAPGVPAGEYLLVPAKYALAIPGALRLVENTGSGAPLPGQSATMLDGSVVVGGTYGYADTGIAESTRHAFTVQSRDSFLKYSNIVTTSGSNTLVKNASDKGVARPRLPLDAARVILSPLTELRIAGVFDTRAAEGGQGGQFDLLGTNVVIAADDSQQTPGALTVGASTLASLGATSLLIGGQRSDGADGTTAIHPSAGSILIKSGVTLDTPELLLAVGGTGSALTIEDGVTLKASGALGTQPATGYTASTAGSLLRLANGAERLVSRSATGGSSINIGAASISGTSLALDTSGTFAVADQAAIAADRIAISGSALQFDSSAQAAGQPGIIGAALEAKLAAARQLTVRSPGAIRFSAGTHRFNGLVLDTATLAAVADTAADGAVTIDAGDVRLLNAGNGADGCRVAGFCGAASALTLNAATLSFGANAVRASGFADSVTLAATGGIYVEGKGSFSAGNAALALRAPFLADRALSADPRAQKVRPEYSFLTNAGFTLSAPAGASASTPSGNAAPGASISIGTKDAPVLSAKIVGSLIRASSGIIDVEAKGDIALTGATLSTPGYEKTFGDSVDAVTVSAGGGTINLLSKNGNLTVDAASTLIVDSGTGSAGALNLLAGNGAITLAATLNPGVQGNRQSSLVFDSGRSGFDLSGFVTRYGRLFGGDVAVRSGAGDLALAAGQTLKAKNVSLTADGGRITVAGTIDTSGVNIAGMTADQARNAAVDGGDIALWGRGGVTLTATAKLDTHTSGHADTDSRAASAGEVTIGIEAADAAIDIANGAIIDVGARRTQAALAAGETGARLIPQVITDPVSGNPVTVYRYAAADTGGTVHLRAPVLGTGEDKVAVSLRGSILGADTVQLEAFKRYDLDVLASSGLYSGITRDADGTLLLNMAASSAAGGKFNPFTENFALADGGSSVVRFIQDFDVSTMDGSSLDGVRLRPGVELASDGSIKTTTQWNLAAATFSPEQIQAAVNAGVLEVIPELSTGGQTQYRLVPGQEGTLLDRFATFLYRTGGSARGEAPVMTLRAGGNLTVNRSISDGFFSFRDKSNPAYINWQLGGGDRSYSPALQFSCGGATGSCANIPSYGSGNPGVPRTLTISLSAQAAQGDFNGNPFVNSPLALAGNGAAGGGEAGDSLGFAELFPLLDGNVAMHSSDLRLVAGANSVLSANPLHVDRALDADMIVAGEYSYRLTATGTVSFDDPLQFRLINSAAANPIDFNIGDTLNLSDSTAQLDQLRGDAYTQLNWGNSAGLGVDARTAALLYFAGKGYSFVGSPTQPTGISAPLSEIIGFLQSFEPTYLAGLANGRTGYTANRTPAITSYGSADQAHVRSYVRTGDGSIQLAASRDVDLRGAANLADRNAVTYRQQNGTATAGPNYGNSPSASVEFSAAAVYTAGVRVAKADVSARIIGGGLVTIRPDSPYLDAASEKVDFIPTPKGLSDTQPLLAYGGGDLSLMAGRDVLGNRDVWSERWLDAGPTGGQISQRWRTGGVGIDTEIGIAPRYFTSGVGALAGGDVTIDAGRDVVELMVALTNGVTTASTAPDAVMLAFGNGNLALTAGRDILAGKFDMASGAAAIHAGRDIGAFGLEPVMAGIGETVPPQYARIRLADAVVDVSAKGSVSLASVSALGVDSTAPQSANSAGFFSPAAAIGISANEKVEIAPPLLTASWDYGLQPRELLATGSIPRFVQLLPPTVSLTSLTGSVALPAEPQQLLYPSPIGQLRLFSDGDIKDLSIAMSDVDPGLLAGAFVANVGFFYQFPYVVTDTTDAQLRAAHNRRITHAGDPEPVRIYSNGDILNSAIFLPKQARITAAGDIVDMFFNGQNLARGDVTRIRAGGDIFGTMASTSDPLPYVRSSNFILGGPGSFILEAGGDIGPFASSADITAGGQTYSFAGGVRTIGNEYNPWLADQGADLQLRFGMAAGADYAALRETYLNPANFAKLDGDLFAQVTDAFGNKRPDRSKPIYAPLLAEWLRDNAPEAFAAIFGGAGVASGAGLAEAAYGHAGALYDAFAAIDSLHQQDFLINRLYFNEVAEVGNRSGPSFQQYVRGYRGIQTLFPASLGYTDNLAPYSLDPSTVSADHPLGEPVRNTVGGQPQRAERVVTGGVDLRLATIQTARGGDVTILGPGGDVIAGSVVRTADQAVRRATAFQVNAGTVRSRLELGWVTGSEGARFASVPLGYEGLLTLRGGEIHAFTDGDFILNQSRAFTQQGGDIVMWSSNGDLNAGQGPKSASNFPPITLRFDENGLSDVNSAGSVSGAGIGTFRRTPDDLASDVILIAPVAKSTLATPGFAHRAMSWSPLRASPTPTISRLRATSPACRARAASMLR</sequence>
<dbReference type="InterPro" id="IPR021026">
    <property type="entry name" value="Filamn_hemagglutn_DUF3739"/>
</dbReference>
<evidence type="ECO:0000259" key="3">
    <source>
        <dbReference type="SMART" id="SM00912"/>
    </source>
</evidence>
<organism evidence="4 5">
    <name type="scientific">Sphingomonas psychrotolerans</name>
    <dbReference type="NCBI Taxonomy" id="1327635"/>
    <lineage>
        <taxon>Bacteria</taxon>
        <taxon>Pseudomonadati</taxon>
        <taxon>Pseudomonadota</taxon>
        <taxon>Alphaproteobacteria</taxon>
        <taxon>Sphingomonadales</taxon>
        <taxon>Sphingomonadaceae</taxon>
        <taxon>Sphingomonas</taxon>
    </lineage>
</organism>